<organism evidence="3 4">
    <name type="scientific">Levilactobacillus bambusae</name>
    <dbReference type="NCBI Taxonomy" id="2024736"/>
    <lineage>
        <taxon>Bacteria</taxon>
        <taxon>Bacillati</taxon>
        <taxon>Bacillota</taxon>
        <taxon>Bacilli</taxon>
        <taxon>Lactobacillales</taxon>
        <taxon>Lactobacillaceae</taxon>
        <taxon>Levilactobacillus</taxon>
    </lineage>
</organism>
<feature type="domain" description="WxL" evidence="2">
    <location>
        <begin position="39"/>
        <end position="217"/>
    </location>
</feature>
<dbReference type="Pfam" id="PF13731">
    <property type="entry name" value="WxL"/>
    <property type="match status" value="1"/>
</dbReference>
<evidence type="ECO:0000259" key="2">
    <source>
        <dbReference type="Pfam" id="PF13731"/>
    </source>
</evidence>
<evidence type="ECO:0000313" key="4">
    <source>
        <dbReference type="Proteomes" id="UP000245080"/>
    </source>
</evidence>
<dbReference type="OrthoDB" id="2327088at2"/>
<dbReference type="EMBL" id="QCXQ01000005">
    <property type="protein sequence ID" value="PWF99684.1"/>
    <property type="molecule type" value="Genomic_DNA"/>
</dbReference>
<comment type="caution">
    <text evidence="3">The sequence shown here is derived from an EMBL/GenBank/DDBJ whole genome shotgun (WGS) entry which is preliminary data.</text>
</comment>
<accession>A0A2V1MZU5</accession>
<feature type="chain" id="PRO_5015858412" description="WxL domain-containing protein" evidence="1">
    <location>
        <begin position="28"/>
        <end position="225"/>
    </location>
</feature>
<keyword evidence="4" id="KW-1185">Reference proteome</keyword>
<dbReference type="RefSeq" id="WP_109250785.1">
    <property type="nucleotide sequence ID" value="NZ_QCXQ01000005.1"/>
</dbReference>
<dbReference type="Proteomes" id="UP000245080">
    <property type="component" value="Unassembled WGS sequence"/>
</dbReference>
<sequence length="225" mass="23100">MKKMMLGFTSMAIAATLLGAGGNTVNAATTNDKVSTQAEFTVKNGDITLNSAPHLNFGETSLDKLTNGNVKLDLQNNTKTNGNDNTGKDALTVTNYDATAKTWNVTATASDFQETDKSTGAQNGTVLAGAKILVNTAKVATVNEDSSKSNNQAKGTSSLTNIMGQGAVVLSGNPSFGTTTAAVSEANDAQLDLSGVDATKVSPDKAYTADIDWTLAINPTAQAAD</sequence>
<keyword evidence="1" id="KW-0732">Signal</keyword>
<dbReference type="InterPro" id="IPR027994">
    <property type="entry name" value="WxL_dom"/>
</dbReference>
<reference evidence="3 4" key="1">
    <citation type="journal article" date="2018" name="Int. J. Syst. Evol. Microbiol.">
        <title>Lactobacillus bambusae sp. nov., isolated from a traditional fermented Ma-bamboo shoots of Taiwan.</title>
        <authorList>
            <person name="Wang L.-T."/>
        </authorList>
    </citation>
    <scope>NUCLEOTIDE SEQUENCE [LARGE SCALE GENOMIC DNA]</scope>
    <source>
        <strain evidence="3 4">BS-W1</strain>
    </source>
</reference>
<gene>
    <name evidence="3" type="ORF">DCM90_07665</name>
</gene>
<proteinExistence type="predicted"/>
<protein>
    <recommendedName>
        <fullName evidence="2">WxL domain-containing protein</fullName>
    </recommendedName>
</protein>
<evidence type="ECO:0000313" key="3">
    <source>
        <dbReference type="EMBL" id="PWF99684.1"/>
    </source>
</evidence>
<feature type="signal peptide" evidence="1">
    <location>
        <begin position="1"/>
        <end position="27"/>
    </location>
</feature>
<evidence type="ECO:0000256" key="1">
    <source>
        <dbReference type="SAM" id="SignalP"/>
    </source>
</evidence>
<name>A0A2V1MZU5_9LACO</name>
<dbReference type="AlphaFoldDB" id="A0A2V1MZU5"/>